<name>A0A1I7XD62_HETBA</name>
<evidence type="ECO:0000313" key="2">
    <source>
        <dbReference type="WBParaSite" id="Hba_15296"/>
    </source>
</evidence>
<dbReference type="Proteomes" id="UP000095283">
    <property type="component" value="Unplaced"/>
</dbReference>
<organism evidence="1 2">
    <name type="scientific">Heterorhabditis bacteriophora</name>
    <name type="common">Entomopathogenic nematode worm</name>
    <dbReference type="NCBI Taxonomy" id="37862"/>
    <lineage>
        <taxon>Eukaryota</taxon>
        <taxon>Metazoa</taxon>
        <taxon>Ecdysozoa</taxon>
        <taxon>Nematoda</taxon>
        <taxon>Chromadorea</taxon>
        <taxon>Rhabditida</taxon>
        <taxon>Rhabditina</taxon>
        <taxon>Rhabditomorpha</taxon>
        <taxon>Strongyloidea</taxon>
        <taxon>Heterorhabditidae</taxon>
        <taxon>Heterorhabditis</taxon>
    </lineage>
</organism>
<accession>A0A1I7XD62</accession>
<evidence type="ECO:0000313" key="1">
    <source>
        <dbReference type="Proteomes" id="UP000095283"/>
    </source>
</evidence>
<reference evidence="2" key="1">
    <citation type="submission" date="2016-11" db="UniProtKB">
        <authorList>
            <consortium name="WormBaseParasite"/>
        </authorList>
    </citation>
    <scope>IDENTIFICATION</scope>
</reference>
<dbReference type="AlphaFoldDB" id="A0A1I7XD62"/>
<keyword evidence="1" id="KW-1185">Reference proteome</keyword>
<proteinExistence type="predicted"/>
<protein>
    <submittedName>
        <fullName evidence="2">MALT1</fullName>
    </submittedName>
</protein>
<dbReference type="WBParaSite" id="Hba_15296">
    <property type="protein sequence ID" value="Hba_15296"/>
    <property type="gene ID" value="Hba_15296"/>
</dbReference>
<sequence>MQSAAEPMCEVLLSPAEAILSKLKIKNQEDTDWTLRLDNRKKKRSATLCVARAVAECHGSLSLLLDRTSRITNYVNMSGLRIEDGDLISRYVGDLCSKSDQLVLETLIESQSDCSAELQLIFREFDLTAHVQAQHSFGTVRLECQISRVRRTDISTPQNSVENVVASDFNATLSPDPVVSTESISVCFCLLTFRLCFLFLNHEWILIDIKKKHKMLSV</sequence>